<keyword evidence="2" id="KW-0675">Receptor</keyword>
<reference evidence="2" key="1">
    <citation type="submission" date="2025-08" db="UniProtKB">
        <authorList>
            <consortium name="RefSeq"/>
        </authorList>
    </citation>
    <scope>IDENTIFICATION</scope>
    <source>
        <tissue evidence="2">Blood</tissue>
    </source>
</reference>
<name>A0ABM4NBL3_EQUPR</name>
<dbReference type="GeneID" id="103556078"/>
<dbReference type="Proteomes" id="UP001652662">
    <property type="component" value="Chromosome X"/>
</dbReference>
<organism evidence="1 2">
    <name type="scientific">Equus przewalskii</name>
    <name type="common">Przewalski's horse</name>
    <name type="synonym">Equus caballus przewalskii</name>
    <dbReference type="NCBI Taxonomy" id="9798"/>
    <lineage>
        <taxon>Eukaryota</taxon>
        <taxon>Metazoa</taxon>
        <taxon>Chordata</taxon>
        <taxon>Craniata</taxon>
        <taxon>Vertebrata</taxon>
        <taxon>Euteleostomi</taxon>
        <taxon>Mammalia</taxon>
        <taxon>Eutheria</taxon>
        <taxon>Laurasiatheria</taxon>
        <taxon>Perissodactyla</taxon>
        <taxon>Equidae</taxon>
        <taxon>Equus</taxon>
    </lineage>
</organism>
<evidence type="ECO:0000313" key="1">
    <source>
        <dbReference type="Proteomes" id="UP001652662"/>
    </source>
</evidence>
<keyword evidence="1" id="KW-1185">Reference proteome</keyword>
<accession>A0ABM4NBL3</accession>
<sequence>MDQRPKVKGNWIGRSQNKELELTHRAVVSLLEWLWHEFLEDLWRKQKETETILETSACPTHFLLCLCFPLFSFGHN</sequence>
<evidence type="ECO:0000313" key="2">
    <source>
        <dbReference type="RefSeq" id="XP_070462330.1"/>
    </source>
</evidence>
<dbReference type="RefSeq" id="XP_070462330.1">
    <property type="nucleotide sequence ID" value="XM_070606229.1"/>
</dbReference>
<protein>
    <submittedName>
        <fullName evidence="2">Probable G-protein coupled receptor 174 isoform X2</fullName>
    </submittedName>
</protein>
<proteinExistence type="predicted"/>
<gene>
    <name evidence="2" type="primary">GPR174</name>
</gene>